<reference evidence="1 2" key="1">
    <citation type="journal article" date="2014" name="Genome Announc.">
        <title>Draft genome sequences of eight enterohepatic helicobacter species isolated from both laboratory and wild rodents.</title>
        <authorList>
            <person name="Sheh A."/>
            <person name="Shen Z."/>
            <person name="Fox J.G."/>
        </authorList>
    </citation>
    <scope>NUCLEOTIDE SEQUENCE [LARGE SCALE GENOMIC DNA]</scope>
    <source>
        <strain evidence="1 2">MIT-03-7007</strain>
    </source>
</reference>
<accession>A0A4U8UBZ0</accession>
<sequence>MEKNVWQELEKRKALKALVFDSIDERLKNLIARIDLKSIGGKEVCVIVFNHPLALQEWKREEKQTLEKMRALYKQRGLKDIVVFSKVLSKVSFKPTLSEVEEQKEQTYKERATGEFKIKATDESLKACFESIKELIKHNRLKERECKN</sequence>
<gene>
    <name evidence="1" type="ORF">LS72_008800</name>
</gene>
<protein>
    <submittedName>
        <fullName evidence="1">Uncharacterized protein</fullName>
    </submittedName>
</protein>
<dbReference type="AlphaFoldDB" id="A0A4U8UBZ0"/>
<dbReference type="RefSeq" id="WP_052087410.1">
    <property type="nucleotide sequence ID" value="NZ_JRPC02000024.1"/>
</dbReference>
<evidence type="ECO:0000313" key="2">
    <source>
        <dbReference type="Proteomes" id="UP000029920"/>
    </source>
</evidence>
<evidence type="ECO:0000313" key="1">
    <source>
        <dbReference type="EMBL" id="TLE14490.1"/>
    </source>
</evidence>
<proteinExistence type="predicted"/>
<organism evidence="1 2">
    <name type="scientific">Helicobacter apodemus</name>
    <dbReference type="NCBI Taxonomy" id="135569"/>
    <lineage>
        <taxon>Bacteria</taxon>
        <taxon>Pseudomonadati</taxon>
        <taxon>Campylobacterota</taxon>
        <taxon>Epsilonproteobacteria</taxon>
        <taxon>Campylobacterales</taxon>
        <taxon>Helicobacteraceae</taxon>
        <taxon>Helicobacter</taxon>
    </lineage>
</organism>
<dbReference type="EMBL" id="JRPC02000024">
    <property type="protein sequence ID" value="TLE14490.1"/>
    <property type="molecule type" value="Genomic_DNA"/>
</dbReference>
<keyword evidence="2" id="KW-1185">Reference proteome</keyword>
<dbReference type="Proteomes" id="UP000029920">
    <property type="component" value="Unassembled WGS sequence"/>
</dbReference>
<name>A0A4U8UBZ0_9HELI</name>
<comment type="caution">
    <text evidence="1">The sequence shown here is derived from an EMBL/GenBank/DDBJ whole genome shotgun (WGS) entry which is preliminary data.</text>
</comment>